<keyword evidence="3" id="KW-0812">Transmembrane</keyword>
<dbReference type="AlphaFoldDB" id="A0A1R3TFX4"/>
<feature type="coiled-coil region" evidence="1">
    <location>
        <begin position="47"/>
        <end position="74"/>
    </location>
</feature>
<keyword evidence="3" id="KW-1133">Transmembrane helix</keyword>
<proteinExistence type="predicted"/>
<dbReference type="RefSeq" id="WP_077118667.1">
    <property type="nucleotide sequence ID" value="NZ_FMUE01000003.1"/>
</dbReference>
<keyword evidence="1" id="KW-0175">Coiled coil</keyword>
<feature type="transmembrane region" description="Helical" evidence="3">
    <location>
        <begin position="111"/>
        <end position="133"/>
    </location>
</feature>
<protein>
    <submittedName>
        <fullName evidence="4">Uncharacterized protein</fullName>
    </submittedName>
</protein>
<gene>
    <name evidence="4" type="ORF">DSM25559_1388</name>
</gene>
<evidence type="ECO:0000256" key="3">
    <source>
        <dbReference type="SAM" id="Phobius"/>
    </source>
</evidence>
<name>A0A1R3TFX4_9HYPH</name>
<reference evidence="5" key="1">
    <citation type="submission" date="2016-10" db="EMBL/GenBank/DDBJ databases">
        <authorList>
            <person name="Wibberg D."/>
        </authorList>
    </citation>
    <scope>NUCLEOTIDE SEQUENCE [LARGE SCALE GENOMIC DNA]</scope>
</reference>
<evidence type="ECO:0000256" key="2">
    <source>
        <dbReference type="SAM" id="MobiDB-lite"/>
    </source>
</evidence>
<dbReference type="Proteomes" id="UP000187891">
    <property type="component" value="Unassembled WGS sequence"/>
</dbReference>
<keyword evidence="3" id="KW-0472">Membrane</keyword>
<sequence>MRAPIRSHGFDKPSDLEDELSQLDDDVKPTASKPAARSKSPEKATIDASLRKEVQELRREVDAIRKQVEKLQAARSTVSQPTSSHQRQSGDIANWLPVVRSVAITSLAGRIFASSPIMALLVAAVPFALGLTAGSK</sequence>
<feature type="region of interest" description="Disordered" evidence="2">
    <location>
        <begin position="1"/>
        <end position="47"/>
    </location>
</feature>
<organism evidence="4 5">
    <name type="scientific">Agrobacterium rosae</name>
    <dbReference type="NCBI Taxonomy" id="1972867"/>
    <lineage>
        <taxon>Bacteria</taxon>
        <taxon>Pseudomonadati</taxon>
        <taxon>Pseudomonadota</taxon>
        <taxon>Alphaproteobacteria</taxon>
        <taxon>Hyphomicrobiales</taxon>
        <taxon>Rhizobiaceae</taxon>
        <taxon>Rhizobium/Agrobacterium group</taxon>
        <taxon>Agrobacterium</taxon>
    </lineage>
</organism>
<evidence type="ECO:0000313" key="5">
    <source>
        <dbReference type="Proteomes" id="UP000187891"/>
    </source>
</evidence>
<accession>A0A1R3TFX4</accession>
<evidence type="ECO:0000313" key="4">
    <source>
        <dbReference type="EMBL" id="SCX15776.1"/>
    </source>
</evidence>
<evidence type="ECO:0000256" key="1">
    <source>
        <dbReference type="SAM" id="Coils"/>
    </source>
</evidence>
<dbReference type="EMBL" id="FMUE01000003">
    <property type="protein sequence ID" value="SCX15776.1"/>
    <property type="molecule type" value="Genomic_DNA"/>
</dbReference>